<reference evidence="2" key="1">
    <citation type="submission" date="2023-03" db="EMBL/GenBank/DDBJ databases">
        <title>Massive genome expansion in bonnet fungi (Mycena s.s.) driven by repeated elements and novel gene families across ecological guilds.</title>
        <authorList>
            <consortium name="Lawrence Berkeley National Laboratory"/>
            <person name="Harder C.B."/>
            <person name="Miyauchi S."/>
            <person name="Viragh M."/>
            <person name="Kuo A."/>
            <person name="Thoen E."/>
            <person name="Andreopoulos B."/>
            <person name="Lu D."/>
            <person name="Skrede I."/>
            <person name="Drula E."/>
            <person name="Henrissat B."/>
            <person name="Morin E."/>
            <person name="Kohler A."/>
            <person name="Barry K."/>
            <person name="LaButti K."/>
            <person name="Morin E."/>
            <person name="Salamov A."/>
            <person name="Lipzen A."/>
            <person name="Mereny Z."/>
            <person name="Hegedus B."/>
            <person name="Baldrian P."/>
            <person name="Stursova M."/>
            <person name="Weitz H."/>
            <person name="Taylor A."/>
            <person name="Grigoriev I.V."/>
            <person name="Nagy L.G."/>
            <person name="Martin F."/>
            <person name="Kauserud H."/>
        </authorList>
    </citation>
    <scope>NUCLEOTIDE SEQUENCE</scope>
    <source>
        <strain evidence="2">CBHHK188m</strain>
    </source>
</reference>
<feature type="compositionally biased region" description="Basic and acidic residues" evidence="1">
    <location>
        <begin position="173"/>
        <end position="187"/>
    </location>
</feature>
<gene>
    <name evidence="2" type="ORF">DFH07DRAFT_775294</name>
</gene>
<feature type="region of interest" description="Disordered" evidence="1">
    <location>
        <begin position="169"/>
        <end position="189"/>
    </location>
</feature>
<comment type="caution">
    <text evidence="2">The sequence shown here is derived from an EMBL/GenBank/DDBJ whole genome shotgun (WGS) entry which is preliminary data.</text>
</comment>
<protein>
    <submittedName>
        <fullName evidence="2">Uncharacterized protein</fullName>
    </submittedName>
</protein>
<accession>A0AAD7N924</accession>
<feature type="region of interest" description="Disordered" evidence="1">
    <location>
        <begin position="37"/>
        <end position="63"/>
    </location>
</feature>
<sequence length="262" mass="29134">MFSVGCLEPGCKGLGFKIILSVVHVIRFIQCASTDKEGEEKKRKREKKPWSQTNAPAGSRTPAPCYLQKKSVGRLLALQLDEFRRWWSVISESGRENGRLTQAQGGEQMKELNAPVENRTPAPCNGRFIEENTYKAPDTGLREKTKITKSADDGVECTGRESNPCTLLSSEIRGGEGREGERQEERTKKGKARKKVCADNSTSTFQLCSGSVCQTLDKSVPTLPVLSTWFAGQLSTMVAFTPWGWLRSGEEKRKRKEALNSD</sequence>
<dbReference type="AlphaFoldDB" id="A0AAD7N924"/>
<evidence type="ECO:0000256" key="1">
    <source>
        <dbReference type="SAM" id="MobiDB-lite"/>
    </source>
</evidence>
<name>A0AAD7N924_9AGAR</name>
<keyword evidence="3" id="KW-1185">Reference proteome</keyword>
<evidence type="ECO:0000313" key="3">
    <source>
        <dbReference type="Proteomes" id="UP001215280"/>
    </source>
</evidence>
<dbReference type="EMBL" id="JARJLG010000084">
    <property type="protein sequence ID" value="KAJ7749794.1"/>
    <property type="molecule type" value="Genomic_DNA"/>
</dbReference>
<evidence type="ECO:0000313" key="2">
    <source>
        <dbReference type="EMBL" id="KAJ7749794.1"/>
    </source>
</evidence>
<proteinExistence type="predicted"/>
<dbReference type="Proteomes" id="UP001215280">
    <property type="component" value="Unassembled WGS sequence"/>
</dbReference>
<organism evidence="2 3">
    <name type="scientific">Mycena maculata</name>
    <dbReference type="NCBI Taxonomy" id="230809"/>
    <lineage>
        <taxon>Eukaryota</taxon>
        <taxon>Fungi</taxon>
        <taxon>Dikarya</taxon>
        <taxon>Basidiomycota</taxon>
        <taxon>Agaricomycotina</taxon>
        <taxon>Agaricomycetes</taxon>
        <taxon>Agaricomycetidae</taxon>
        <taxon>Agaricales</taxon>
        <taxon>Marasmiineae</taxon>
        <taxon>Mycenaceae</taxon>
        <taxon>Mycena</taxon>
    </lineage>
</organism>